<name>A0A2Z6MC24_TRISU</name>
<dbReference type="PANTHER" id="PTHR21450:SF19">
    <property type="entry name" value="F5M15.15"/>
    <property type="match status" value="1"/>
</dbReference>
<dbReference type="AlphaFoldDB" id="A0A2Z6MC24"/>
<organism evidence="5 6">
    <name type="scientific">Trifolium subterraneum</name>
    <name type="common">Subterranean clover</name>
    <dbReference type="NCBI Taxonomy" id="3900"/>
    <lineage>
        <taxon>Eukaryota</taxon>
        <taxon>Viridiplantae</taxon>
        <taxon>Streptophyta</taxon>
        <taxon>Embryophyta</taxon>
        <taxon>Tracheophyta</taxon>
        <taxon>Spermatophyta</taxon>
        <taxon>Magnoliopsida</taxon>
        <taxon>eudicotyledons</taxon>
        <taxon>Gunneridae</taxon>
        <taxon>Pentapetalae</taxon>
        <taxon>rosids</taxon>
        <taxon>fabids</taxon>
        <taxon>Fabales</taxon>
        <taxon>Fabaceae</taxon>
        <taxon>Papilionoideae</taxon>
        <taxon>50 kb inversion clade</taxon>
        <taxon>NPAAA clade</taxon>
        <taxon>Hologalegina</taxon>
        <taxon>IRL clade</taxon>
        <taxon>Trifolieae</taxon>
        <taxon>Trifolium</taxon>
    </lineage>
</organism>
<gene>
    <name evidence="5" type="ORF">TSUD_311550</name>
</gene>
<evidence type="ECO:0000256" key="1">
    <source>
        <dbReference type="SAM" id="Coils"/>
    </source>
</evidence>
<evidence type="ECO:0008006" key="7">
    <source>
        <dbReference type="Google" id="ProtNLM"/>
    </source>
</evidence>
<evidence type="ECO:0000313" key="5">
    <source>
        <dbReference type="EMBL" id="GAU30204.1"/>
    </source>
</evidence>
<feature type="compositionally biased region" description="Basic and acidic residues" evidence="2">
    <location>
        <begin position="95"/>
        <end position="106"/>
    </location>
</feature>
<evidence type="ECO:0000259" key="4">
    <source>
        <dbReference type="Pfam" id="PF04783"/>
    </source>
</evidence>
<evidence type="ECO:0000259" key="3">
    <source>
        <dbReference type="Pfam" id="PF04782"/>
    </source>
</evidence>
<feature type="coiled-coil region" evidence="1">
    <location>
        <begin position="493"/>
        <end position="523"/>
    </location>
</feature>
<feature type="domain" description="DUF630" evidence="4">
    <location>
        <begin position="1"/>
        <end position="57"/>
    </location>
</feature>
<dbReference type="EMBL" id="DF973420">
    <property type="protein sequence ID" value="GAU30204.1"/>
    <property type="molecule type" value="Genomic_DNA"/>
</dbReference>
<dbReference type="Pfam" id="PF04782">
    <property type="entry name" value="DUF632"/>
    <property type="match status" value="1"/>
</dbReference>
<feature type="domain" description="DUF632" evidence="3">
    <location>
        <begin position="266"/>
        <end position="494"/>
    </location>
</feature>
<feature type="region of interest" description="Disordered" evidence="2">
    <location>
        <begin position="64"/>
        <end position="106"/>
    </location>
</feature>
<reference evidence="6" key="1">
    <citation type="journal article" date="2017" name="Front. Plant Sci.">
        <title>Climate Clever Clovers: New Paradigm to Reduce the Environmental Footprint of Ruminants by Breeding Low Methanogenic Forages Utilizing Haplotype Variation.</title>
        <authorList>
            <person name="Kaur P."/>
            <person name="Appels R."/>
            <person name="Bayer P.E."/>
            <person name="Keeble-Gagnere G."/>
            <person name="Wang J."/>
            <person name="Hirakawa H."/>
            <person name="Shirasawa K."/>
            <person name="Vercoe P."/>
            <person name="Stefanova K."/>
            <person name="Durmic Z."/>
            <person name="Nichols P."/>
            <person name="Revell C."/>
            <person name="Isobe S.N."/>
            <person name="Edwards D."/>
            <person name="Erskine W."/>
        </authorList>
    </citation>
    <scope>NUCLEOTIDE SEQUENCE [LARGE SCALE GENOMIC DNA]</scope>
    <source>
        <strain evidence="6">cv. Daliak</strain>
    </source>
</reference>
<evidence type="ECO:0000313" key="6">
    <source>
        <dbReference type="Proteomes" id="UP000242715"/>
    </source>
</evidence>
<dbReference type="InterPro" id="IPR006867">
    <property type="entry name" value="DUF632"/>
</dbReference>
<dbReference type="Pfam" id="PF04783">
    <property type="entry name" value="DUF630"/>
    <property type="match status" value="1"/>
</dbReference>
<protein>
    <recommendedName>
        <fullName evidence="7">DUF632 domain-containing protein</fullName>
    </recommendedName>
</protein>
<accession>A0A2Z6MC24</accession>
<dbReference type="Proteomes" id="UP000242715">
    <property type="component" value="Unassembled WGS sequence"/>
</dbReference>
<dbReference type="PANTHER" id="PTHR21450">
    <property type="entry name" value="PROTEIN ALTERED PHOSPHATE STARVATION RESPONSE 1"/>
    <property type="match status" value="1"/>
</dbReference>
<keyword evidence="1" id="KW-0175">Coiled coil</keyword>
<dbReference type="InterPro" id="IPR006868">
    <property type="entry name" value="DUF630"/>
</dbReference>
<feature type="compositionally biased region" description="Low complexity" evidence="2">
    <location>
        <begin position="67"/>
        <end position="86"/>
    </location>
</feature>
<dbReference type="OrthoDB" id="658187at2759"/>
<evidence type="ECO:0000256" key="2">
    <source>
        <dbReference type="SAM" id="MobiDB-lite"/>
    </source>
</evidence>
<sequence length="596" mass="67335">MGCNASKLDRLPAVSLCRDRCKFIDESLRQSYTLADSHVAHMDSLRTLGPALLCFFQQFEDSGETNPSISKSPPPSRSESSSSSDSDAAQFVLHSESEKEDSEKESQLFTHGYKHCDYIHHDTVISSVPDNMTFMTYVKPIYDSYYPMPPSNAAGVYSGLKPLSPPPPSNSAWDFLNFFEPYEKYQVPYCNGGDDYADTNVTVENEKGKVNGHVIRENGPFKSNGGGVNVSKVENGEVKDNEADLKKESSVLEKKLPELKESVKGFSEAVKEIQILFERASDSGNVILEMLDVGKLLSCKIMHVFTPLNPLTVKCVESPLLGRRTGSKCEGVYTEKGLNSANLCSTLSKLCMWEKKLYHEVKAEEKLRMLHQKKCKQLKRMNSKDADAQKIDSVKAFIGILVTKMKMSIQVVDKISNTISKLTEEELWPQINRFILMFLGMWKAMQECYKHQYQEIVKNESKALGASSFNRKPCNTNIDAAIKLKSELLKWKLQKNSTLDNELEKKVKNLKRQEQKMHKMVKARERKMDPIAKKLREGVAVHNNDVKVDSISLQSDLKQIFVAMEKFSTTTASLYEELCQQIKPDDHVLGESNKNN</sequence>
<keyword evidence="6" id="KW-1185">Reference proteome</keyword>
<proteinExistence type="predicted"/>